<evidence type="ECO:0000313" key="2">
    <source>
        <dbReference type="Proteomes" id="UP000518206"/>
    </source>
</evidence>
<dbReference type="PROSITE" id="PS51257">
    <property type="entry name" value="PROKAR_LIPOPROTEIN"/>
    <property type="match status" value="1"/>
</dbReference>
<proteinExistence type="predicted"/>
<organism evidence="1 2">
    <name type="scientific">Cellulomonas cellasea</name>
    <dbReference type="NCBI Taxonomy" id="43670"/>
    <lineage>
        <taxon>Bacteria</taxon>
        <taxon>Bacillati</taxon>
        <taxon>Actinomycetota</taxon>
        <taxon>Actinomycetes</taxon>
        <taxon>Micrococcales</taxon>
        <taxon>Cellulomonadaceae</taxon>
        <taxon>Cellulomonas</taxon>
    </lineage>
</organism>
<evidence type="ECO:0008006" key="3">
    <source>
        <dbReference type="Google" id="ProtNLM"/>
    </source>
</evidence>
<sequence length="327" mass="35160">MRTHTLTTAAAAVGCTVLLLVGGCSSDKEPKDAAAVSEDDKGPLSAYLEGVMGSMESQDWSEMGRRSEEIVAACMREQGFEYTQQDMTAVTETIEEDQKDAERYGTEEYAAEHGYGMSTSYDAPAAGEEEWVDPNAEYVAAMSEEERAAYQAALFGDQAAAAEGAAPSGDWTTQGCQGKAQHEVYEQGQAWADPEFASLQEEMTALYERATSDPKMTEASAAWSTCMAEAGYADLTTPEDAVEAVSREFSAIVSATTAEAPEPDPAAVAAFTEKEIATAVADARCKASTEYEEKAREVQFALEQEFVDQHEAELEAWAEKYSTADGS</sequence>
<comment type="caution">
    <text evidence="1">The sequence shown here is derived from an EMBL/GenBank/DDBJ whole genome shotgun (WGS) entry which is preliminary data.</text>
</comment>
<reference evidence="1 2" key="2">
    <citation type="submission" date="2020-08" db="EMBL/GenBank/DDBJ databases">
        <authorList>
            <person name="Partida-Martinez L."/>
            <person name="Huntemann M."/>
            <person name="Clum A."/>
            <person name="Wang J."/>
            <person name="Palaniappan K."/>
            <person name="Ritter S."/>
            <person name="Chen I.-M."/>
            <person name="Stamatis D."/>
            <person name="Reddy T."/>
            <person name="O'Malley R."/>
            <person name="Daum C."/>
            <person name="Shapiro N."/>
            <person name="Ivanova N."/>
            <person name="Kyrpides N."/>
            <person name="Woyke T."/>
        </authorList>
    </citation>
    <scope>NUCLEOTIDE SEQUENCE [LARGE SCALE GENOMIC DNA]</scope>
    <source>
        <strain evidence="1 2">RAS26</strain>
    </source>
</reference>
<dbReference type="Proteomes" id="UP000518206">
    <property type="component" value="Unassembled WGS sequence"/>
</dbReference>
<reference evidence="1 2" key="1">
    <citation type="submission" date="2020-08" db="EMBL/GenBank/DDBJ databases">
        <title>The Agave Microbiome: Exploring the role of microbial communities in plant adaptations to desert environments.</title>
        <authorList>
            <person name="Partida-Martinez L.P."/>
        </authorList>
    </citation>
    <scope>NUCLEOTIDE SEQUENCE [LARGE SCALE GENOMIC DNA]</scope>
    <source>
        <strain evidence="1 2">RAS26</strain>
    </source>
</reference>
<protein>
    <recommendedName>
        <fullName evidence="3">Lipoprotein</fullName>
    </recommendedName>
</protein>
<dbReference type="AlphaFoldDB" id="A0A7W4UFL3"/>
<dbReference type="RefSeq" id="WP_183295556.1">
    <property type="nucleotide sequence ID" value="NZ_JACHVX010000002.1"/>
</dbReference>
<evidence type="ECO:0000313" key="1">
    <source>
        <dbReference type="EMBL" id="MBB2922683.1"/>
    </source>
</evidence>
<dbReference type="EMBL" id="JACHVX010000002">
    <property type="protein sequence ID" value="MBB2922683.1"/>
    <property type="molecule type" value="Genomic_DNA"/>
</dbReference>
<name>A0A7W4UFL3_9CELL</name>
<accession>A0A7W4UFL3</accession>
<gene>
    <name evidence="1" type="ORF">FHR80_001595</name>
</gene>